<protein>
    <submittedName>
        <fullName evidence="1">Uncharacterized protein</fullName>
    </submittedName>
</protein>
<evidence type="ECO:0000313" key="1">
    <source>
        <dbReference type="EMBL" id="KAK0482513.1"/>
    </source>
</evidence>
<proteinExistence type="predicted"/>
<dbReference type="AlphaFoldDB" id="A0AA39PFR9"/>
<accession>A0AA39PFR9</accession>
<dbReference type="Proteomes" id="UP001175227">
    <property type="component" value="Unassembled WGS sequence"/>
</dbReference>
<sequence>MIDLEPVEWMMDVVRGVRSMIVTVVDDVCLSGEEYNFLVAKALKCGVAINLIPELCLTQYAAEVVATSAPLSFGGSLLVPRH</sequence>
<gene>
    <name evidence="1" type="ORF">IW261DRAFT_1562218</name>
</gene>
<reference evidence="1" key="1">
    <citation type="submission" date="2023-06" db="EMBL/GenBank/DDBJ databases">
        <authorList>
            <consortium name="Lawrence Berkeley National Laboratory"/>
            <person name="Ahrendt S."/>
            <person name="Sahu N."/>
            <person name="Indic B."/>
            <person name="Wong-Bajracharya J."/>
            <person name="Merenyi Z."/>
            <person name="Ke H.-M."/>
            <person name="Monk M."/>
            <person name="Kocsube S."/>
            <person name="Drula E."/>
            <person name="Lipzen A."/>
            <person name="Balint B."/>
            <person name="Henrissat B."/>
            <person name="Andreopoulos B."/>
            <person name="Martin F.M."/>
            <person name="Harder C.B."/>
            <person name="Rigling D."/>
            <person name="Ford K.L."/>
            <person name="Foster G.D."/>
            <person name="Pangilinan J."/>
            <person name="Papanicolaou A."/>
            <person name="Barry K."/>
            <person name="LaButti K."/>
            <person name="Viragh M."/>
            <person name="Koriabine M."/>
            <person name="Yan M."/>
            <person name="Riley R."/>
            <person name="Champramary S."/>
            <person name="Plett K.L."/>
            <person name="Tsai I.J."/>
            <person name="Slot J."/>
            <person name="Sipos G."/>
            <person name="Plett J."/>
            <person name="Nagy L.G."/>
            <person name="Grigoriev I.V."/>
        </authorList>
    </citation>
    <scope>NUCLEOTIDE SEQUENCE</scope>
    <source>
        <strain evidence="1">ICMP 16352</strain>
    </source>
</reference>
<organism evidence="1 2">
    <name type="scientific">Armillaria novae-zelandiae</name>
    <dbReference type="NCBI Taxonomy" id="153914"/>
    <lineage>
        <taxon>Eukaryota</taxon>
        <taxon>Fungi</taxon>
        <taxon>Dikarya</taxon>
        <taxon>Basidiomycota</taxon>
        <taxon>Agaricomycotina</taxon>
        <taxon>Agaricomycetes</taxon>
        <taxon>Agaricomycetidae</taxon>
        <taxon>Agaricales</taxon>
        <taxon>Marasmiineae</taxon>
        <taxon>Physalacriaceae</taxon>
        <taxon>Armillaria</taxon>
    </lineage>
</organism>
<evidence type="ECO:0000313" key="2">
    <source>
        <dbReference type="Proteomes" id="UP001175227"/>
    </source>
</evidence>
<keyword evidence="2" id="KW-1185">Reference proteome</keyword>
<dbReference type="EMBL" id="JAUEPR010000007">
    <property type="protein sequence ID" value="KAK0482513.1"/>
    <property type="molecule type" value="Genomic_DNA"/>
</dbReference>
<comment type="caution">
    <text evidence="1">The sequence shown here is derived from an EMBL/GenBank/DDBJ whole genome shotgun (WGS) entry which is preliminary data.</text>
</comment>
<name>A0AA39PFR9_9AGAR</name>